<organism evidence="2 3">
    <name type="scientific">Medicago truncatula</name>
    <name type="common">Barrel medic</name>
    <name type="synonym">Medicago tribuloides</name>
    <dbReference type="NCBI Taxonomy" id="3880"/>
    <lineage>
        <taxon>Eukaryota</taxon>
        <taxon>Viridiplantae</taxon>
        <taxon>Streptophyta</taxon>
        <taxon>Embryophyta</taxon>
        <taxon>Tracheophyta</taxon>
        <taxon>Spermatophyta</taxon>
        <taxon>Magnoliopsida</taxon>
        <taxon>eudicotyledons</taxon>
        <taxon>Gunneridae</taxon>
        <taxon>Pentapetalae</taxon>
        <taxon>rosids</taxon>
        <taxon>fabids</taxon>
        <taxon>Fabales</taxon>
        <taxon>Fabaceae</taxon>
        <taxon>Papilionoideae</taxon>
        <taxon>50 kb inversion clade</taxon>
        <taxon>NPAAA clade</taxon>
        <taxon>Hologalegina</taxon>
        <taxon>IRL clade</taxon>
        <taxon>Trifolieae</taxon>
        <taxon>Medicago</taxon>
    </lineage>
</organism>
<dbReference type="SUPFAM" id="SSF52540">
    <property type="entry name" value="P-loop containing nucleoside triphosphate hydrolases"/>
    <property type="match status" value="1"/>
</dbReference>
<dbReference type="Gramene" id="rna49131">
    <property type="protein sequence ID" value="RHN42661.1"/>
    <property type="gene ID" value="gene49131"/>
</dbReference>
<dbReference type="PRINTS" id="PR00364">
    <property type="entry name" value="DISEASERSIST"/>
</dbReference>
<dbReference type="GO" id="GO:0016787">
    <property type="term" value="F:hydrolase activity"/>
    <property type="evidence" value="ECO:0007669"/>
    <property type="project" value="UniProtKB-KW"/>
</dbReference>
<evidence type="ECO:0000259" key="1">
    <source>
        <dbReference type="Pfam" id="PF00931"/>
    </source>
</evidence>
<accession>A0A396GR61</accession>
<evidence type="ECO:0000313" key="2">
    <source>
        <dbReference type="EMBL" id="RHN42661.1"/>
    </source>
</evidence>
<dbReference type="InterPro" id="IPR044974">
    <property type="entry name" value="Disease_R_plants"/>
</dbReference>
<protein>
    <submittedName>
        <fullName evidence="2">Putative P-loop containing nucleoside triphosphate hydrolase</fullName>
    </submittedName>
</protein>
<dbReference type="EMBL" id="PSQE01000008">
    <property type="protein sequence ID" value="RHN42661.1"/>
    <property type="molecule type" value="Genomic_DNA"/>
</dbReference>
<dbReference type="Pfam" id="PF00931">
    <property type="entry name" value="NB-ARC"/>
    <property type="match status" value="1"/>
</dbReference>
<comment type="caution">
    <text evidence="2">The sequence shown here is derived from an EMBL/GenBank/DDBJ whole genome shotgun (WGS) entry which is preliminary data.</text>
</comment>
<name>A0A396GR61_MEDTR</name>
<dbReference type="PANTHER" id="PTHR11017">
    <property type="entry name" value="LEUCINE-RICH REPEAT-CONTAINING PROTEIN"/>
    <property type="match status" value="1"/>
</dbReference>
<gene>
    <name evidence="2" type="ORF">MtrunA17_Chr8g0379341</name>
</gene>
<sequence>MVSPEINSLLDVGSNDEVSMIGIHGIGGIGKTTLDLAVYNLIADSFEGLCFLENVRENSDKHGLQHLQKILLSETLGEKKIKLTNVKQGISVIKHRLQQKKVLLILDDVDKIEQLEALVGGFDWLGSGSRVIITTRDKHLLESHGVNITYELQVLN</sequence>
<dbReference type="Proteomes" id="UP000265566">
    <property type="component" value="Chromosome 8"/>
</dbReference>
<dbReference type="InterPro" id="IPR002182">
    <property type="entry name" value="NB-ARC"/>
</dbReference>
<reference evidence="3" key="1">
    <citation type="journal article" date="2018" name="Nat. Plants">
        <title>Whole-genome landscape of Medicago truncatula symbiotic genes.</title>
        <authorList>
            <person name="Pecrix Y."/>
            <person name="Staton S.E."/>
            <person name="Sallet E."/>
            <person name="Lelandais-Briere C."/>
            <person name="Moreau S."/>
            <person name="Carrere S."/>
            <person name="Blein T."/>
            <person name="Jardinaud M.F."/>
            <person name="Latrasse D."/>
            <person name="Zouine M."/>
            <person name="Zahm M."/>
            <person name="Kreplak J."/>
            <person name="Mayjonade B."/>
            <person name="Satge C."/>
            <person name="Perez M."/>
            <person name="Cauet S."/>
            <person name="Marande W."/>
            <person name="Chantry-Darmon C."/>
            <person name="Lopez-Roques C."/>
            <person name="Bouchez O."/>
            <person name="Berard A."/>
            <person name="Debelle F."/>
            <person name="Munos S."/>
            <person name="Bendahmane A."/>
            <person name="Berges H."/>
            <person name="Niebel A."/>
            <person name="Buitink J."/>
            <person name="Frugier F."/>
            <person name="Benhamed M."/>
            <person name="Crespi M."/>
            <person name="Gouzy J."/>
            <person name="Gamas P."/>
        </authorList>
    </citation>
    <scope>NUCLEOTIDE SEQUENCE [LARGE SCALE GENOMIC DNA]</scope>
    <source>
        <strain evidence="3">cv. Jemalong A17</strain>
    </source>
</reference>
<feature type="domain" description="NB-ARC" evidence="1">
    <location>
        <begin position="15"/>
        <end position="149"/>
    </location>
</feature>
<dbReference type="GO" id="GO:0006952">
    <property type="term" value="P:defense response"/>
    <property type="evidence" value="ECO:0007669"/>
    <property type="project" value="InterPro"/>
</dbReference>
<proteinExistence type="predicted"/>
<keyword evidence="2" id="KW-0378">Hydrolase</keyword>
<dbReference type="AlphaFoldDB" id="A0A396GR61"/>
<dbReference type="PANTHER" id="PTHR11017:SF431">
    <property type="entry name" value="ADP-RIBOSYL CYCLASE_CYCLIC ADP-RIBOSE HYDROLASE"/>
    <property type="match status" value="1"/>
</dbReference>
<dbReference type="GO" id="GO:0043531">
    <property type="term" value="F:ADP binding"/>
    <property type="evidence" value="ECO:0007669"/>
    <property type="project" value="InterPro"/>
</dbReference>
<dbReference type="InterPro" id="IPR027417">
    <property type="entry name" value="P-loop_NTPase"/>
</dbReference>
<evidence type="ECO:0000313" key="3">
    <source>
        <dbReference type="Proteomes" id="UP000265566"/>
    </source>
</evidence>
<dbReference type="Gene3D" id="3.40.50.300">
    <property type="entry name" value="P-loop containing nucleotide triphosphate hydrolases"/>
    <property type="match status" value="1"/>
</dbReference>